<dbReference type="Proteomes" id="UP001388673">
    <property type="component" value="Unassembled WGS sequence"/>
</dbReference>
<feature type="region of interest" description="Disordered" evidence="10">
    <location>
        <begin position="1128"/>
        <end position="1166"/>
    </location>
</feature>
<comment type="caution">
    <text evidence="12">The sequence shown here is derived from an EMBL/GenBank/DDBJ whole genome shotgun (WGS) entry which is preliminary data.</text>
</comment>
<feature type="compositionally biased region" description="Low complexity" evidence="10">
    <location>
        <begin position="1146"/>
        <end position="1156"/>
    </location>
</feature>
<evidence type="ECO:0000256" key="7">
    <source>
        <dbReference type="ARBA" id="ARBA00022853"/>
    </source>
</evidence>
<keyword evidence="5" id="KW-0808">Transferase</keyword>
<reference evidence="12 13" key="1">
    <citation type="journal article" date="2024" name="bioRxiv">
        <title>Comparative genomics of Cryptococcus and Kwoniella reveals pathogenesis evolution and contrasting karyotype dynamics via intercentromeric recombination or chromosome fusion.</title>
        <authorList>
            <person name="Coelho M.A."/>
            <person name="David-Palma M."/>
            <person name="Shea T."/>
            <person name="Bowers K."/>
            <person name="McGinley-Smith S."/>
            <person name="Mohammad A.W."/>
            <person name="Gnirke A."/>
            <person name="Yurkov A.M."/>
            <person name="Nowrousian M."/>
            <person name="Sun S."/>
            <person name="Cuomo C.A."/>
            <person name="Heitman J."/>
        </authorList>
    </citation>
    <scope>NUCLEOTIDE SEQUENCE [LARGE SCALE GENOMIC DNA]</scope>
    <source>
        <strain evidence="12 13">CBS 13917</strain>
    </source>
</reference>
<keyword evidence="7" id="KW-0156">Chromatin regulator</keyword>
<dbReference type="EMBL" id="JBCAWK010000002">
    <property type="protein sequence ID" value="KAK8865902.1"/>
    <property type="molecule type" value="Genomic_DNA"/>
</dbReference>
<feature type="compositionally biased region" description="Basic and acidic residues" evidence="10">
    <location>
        <begin position="939"/>
        <end position="951"/>
    </location>
</feature>
<dbReference type="GO" id="GO:0005694">
    <property type="term" value="C:chromosome"/>
    <property type="evidence" value="ECO:0007669"/>
    <property type="project" value="UniProtKB-SubCell"/>
</dbReference>
<feature type="compositionally biased region" description="Polar residues" evidence="10">
    <location>
        <begin position="824"/>
        <end position="841"/>
    </location>
</feature>
<evidence type="ECO:0000256" key="3">
    <source>
        <dbReference type="ARBA" id="ARBA00022454"/>
    </source>
</evidence>
<gene>
    <name evidence="12" type="ORF">IAR55_001050</name>
</gene>
<keyword evidence="6" id="KW-0949">S-adenosyl-L-methionine</keyword>
<feature type="region of interest" description="Disordered" evidence="10">
    <location>
        <begin position="343"/>
        <end position="380"/>
    </location>
</feature>
<evidence type="ECO:0000256" key="1">
    <source>
        <dbReference type="ARBA" id="ARBA00004123"/>
    </source>
</evidence>
<dbReference type="GO" id="GO:0042799">
    <property type="term" value="F:histone H4K20 methyltransferase activity"/>
    <property type="evidence" value="ECO:0007669"/>
    <property type="project" value="TreeGrafter"/>
</dbReference>
<feature type="compositionally biased region" description="Basic and acidic residues" evidence="10">
    <location>
        <begin position="707"/>
        <end position="721"/>
    </location>
</feature>
<feature type="coiled-coil region" evidence="9">
    <location>
        <begin position="634"/>
        <end position="668"/>
    </location>
</feature>
<feature type="region of interest" description="Disordered" evidence="10">
    <location>
        <begin position="430"/>
        <end position="479"/>
    </location>
</feature>
<dbReference type="GeneID" id="92178309"/>
<dbReference type="GO" id="GO:0032259">
    <property type="term" value="P:methylation"/>
    <property type="evidence" value="ECO:0007669"/>
    <property type="project" value="UniProtKB-KW"/>
</dbReference>
<feature type="compositionally biased region" description="Basic and acidic residues" evidence="10">
    <location>
        <begin position="233"/>
        <end position="255"/>
    </location>
</feature>
<dbReference type="SMART" id="SM00317">
    <property type="entry name" value="SET"/>
    <property type="match status" value="1"/>
</dbReference>
<evidence type="ECO:0000256" key="4">
    <source>
        <dbReference type="ARBA" id="ARBA00022603"/>
    </source>
</evidence>
<evidence type="ECO:0000256" key="9">
    <source>
        <dbReference type="SAM" id="Coils"/>
    </source>
</evidence>
<evidence type="ECO:0000259" key="11">
    <source>
        <dbReference type="PROSITE" id="PS50280"/>
    </source>
</evidence>
<keyword evidence="3" id="KW-0158">Chromosome</keyword>
<name>A0AAW0Z4N0_9TREE</name>
<dbReference type="AlphaFoldDB" id="A0AAW0Z4N0"/>
<evidence type="ECO:0000256" key="6">
    <source>
        <dbReference type="ARBA" id="ARBA00022691"/>
    </source>
</evidence>
<feature type="region of interest" description="Disordered" evidence="10">
    <location>
        <begin position="1"/>
        <end position="46"/>
    </location>
</feature>
<dbReference type="KEGG" id="kne:92178309"/>
<dbReference type="InterPro" id="IPR046341">
    <property type="entry name" value="SET_dom_sf"/>
</dbReference>
<feature type="compositionally biased region" description="Polar residues" evidence="10">
    <location>
        <begin position="344"/>
        <end position="364"/>
    </location>
</feature>
<dbReference type="InterPro" id="IPR039977">
    <property type="entry name" value="Suv4-20/Set9"/>
</dbReference>
<keyword evidence="9" id="KW-0175">Coiled coil</keyword>
<keyword evidence="4" id="KW-0489">Methyltransferase</keyword>
<dbReference type="PROSITE" id="PS50280">
    <property type="entry name" value="SET"/>
    <property type="match status" value="1"/>
</dbReference>
<evidence type="ECO:0000256" key="2">
    <source>
        <dbReference type="ARBA" id="ARBA00004286"/>
    </source>
</evidence>
<feature type="region of interest" description="Disordered" evidence="10">
    <location>
        <begin position="591"/>
        <end position="611"/>
    </location>
</feature>
<dbReference type="Gene3D" id="1.10.10.1700">
    <property type="entry name" value="Histone-lysine N-methyltransferase"/>
    <property type="match status" value="1"/>
</dbReference>
<feature type="domain" description="SET" evidence="11">
    <location>
        <begin position="148"/>
        <end position="318"/>
    </location>
</feature>
<comment type="subcellular location">
    <subcellularLocation>
        <location evidence="2">Chromosome</location>
    </subcellularLocation>
    <subcellularLocation>
        <location evidence="1">Nucleus</location>
    </subcellularLocation>
</comment>
<keyword evidence="8" id="KW-0539">Nucleus</keyword>
<evidence type="ECO:0000256" key="10">
    <source>
        <dbReference type="SAM" id="MobiDB-lite"/>
    </source>
</evidence>
<evidence type="ECO:0000256" key="8">
    <source>
        <dbReference type="ARBA" id="ARBA00023242"/>
    </source>
</evidence>
<feature type="region of interest" description="Disordered" evidence="10">
    <location>
        <begin position="690"/>
        <end position="748"/>
    </location>
</feature>
<evidence type="ECO:0000313" key="12">
    <source>
        <dbReference type="EMBL" id="KAK8865902.1"/>
    </source>
</evidence>
<dbReference type="PANTHER" id="PTHR12977:SF4">
    <property type="entry name" value="HISTONE-LYSINE N-METHYLTRANSFERASE KMT5B"/>
    <property type="match status" value="1"/>
</dbReference>
<feature type="region of interest" description="Disordered" evidence="10">
    <location>
        <begin position="774"/>
        <end position="983"/>
    </location>
</feature>
<proteinExistence type="predicted"/>
<feature type="compositionally biased region" description="Basic and acidic residues" evidence="10">
    <location>
        <begin position="905"/>
        <end position="915"/>
    </location>
</feature>
<dbReference type="Gene3D" id="2.170.270.10">
    <property type="entry name" value="SET domain"/>
    <property type="match status" value="1"/>
</dbReference>
<feature type="compositionally biased region" description="Basic and acidic residues" evidence="10">
    <location>
        <begin position="1"/>
        <end position="10"/>
    </location>
</feature>
<accession>A0AAW0Z4N0</accession>
<dbReference type="PANTHER" id="PTHR12977">
    <property type="entry name" value="SUPPRESSOR OF VARIEGATION 4-20-RELATED"/>
    <property type="match status" value="1"/>
</dbReference>
<feature type="region of interest" description="Disordered" evidence="10">
    <location>
        <begin position="209"/>
        <end position="255"/>
    </location>
</feature>
<keyword evidence="13" id="KW-1185">Reference proteome</keyword>
<evidence type="ECO:0000313" key="13">
    <source>
        <dbReference type="Proteomes" id="UP001388673"/>
    </source>
</evidence>
<dbReference type="Pfam" id="PF00856">
    <property type="entry name" value="SET"/>
    <property type="match status" value="1"/>
</dbReference>
<feature type="compositionally biased region" description="Acidic residues" evidence="10">
    <location>
        <begin position="209"/>
        <end position="225"/>
    </location>
</feature>
<dbReference type="RefSeq" id="XP_066805381.1">
    <property type="nucleotide sequence ID" value="XM_066944180.1"/>
</dbReference>
<dbReference type="InterPro" id="IPR001214">
    <property type="entry name" value="SET_dom"/>
</dbReference>
<evidence type="ECO:0000256" key="5">
    <source>
        <dbReference type="ARBA" id="ARBA00022679"/>
    </source>
</evidence>
<feature type="compositionally biased region" description="Low complexity" evidence="10">
    <location>
        <begin position="891"/>
        <end position="904"/>
    </location>
</feature>
<dbReference type="SUPFAM" id="SSF82199">
    <property type="entry name" value="SET domain"/>
    <property type="match status" value="1"/>
</dbReference>
<dbReference type="InterPro" id="IPR041938">
    <property type="entry name" value="Hist-Lys_N-MTase_N"/>
</dbReference>
<organism evidence="12 13">
    <name type="scientific">Kwoniella newhampshirensis</name>
    <dbReference type="NCBI Taxonomy" id="1651941"/>
    <lineage>
        <taxon>Eukaryota</taxon>
        <taxon>Fungi</taxon>
        <taxon>Dikarya</taxon>
        <taxon>Basidiomycota</taxon>
        <taxon>Agaricomycotina</taxon>
        <taxon>Tremellomycetes</taxon>
        <taxon>Tremellales</taxon>
        <taxon>Cryptococcaceae</taxon>
        <taxon>Kwoniella</taxon>
    </lineage>
</organism>
<dbReference type="GO" id="GO:0005634">
    <property type="term" value="C:nucleus"/>
    <property type="evidence" value="ECO:0007669"/>
    <property type="project" value="UniProtKB-SubCell"/>
</dbReference>
<protein>
    <recommendedName>
        <fullName evidence="11">SET domain-containing protein</fullName>
    </recommendedName>
</protein>
<feature type="compositionally biased region" description="Low complexity" evidence="10">
    <location>
        <begin position="17"/>
        <end position="32"/>
    </location>
</feature>
<sequence>MARPPKEDQQHVPGPVSSQLNHHQQQSNHSLSVPPPSVGRILPHPAEDLSADDDLLSWILVDQLGSMPNTKLGVHPQQVKFVGPTFKTDEVLTIIKETVTKGNVQAAMQRLQEFNLVKSHLDSKMTDTQRDRFIQHLRRYLLPLMPNSRLEIHLTDRYSAVTGHTELAVFATRPLPTGVVMQELQGSVVPLPDQWREEMEIGDDFAVEAAGEETDSESEAEEEDSVSMTSSAVRRDKGKGKEAEARRQGQRRSDRTKRRDFSIVWSGLKRCYQLFLGPARFLNHDCNPNVELLRQGKYVTFRVLRPIKVGEELTTFYGENYFGRANIECLCLTCELNAQGGFTPKSTSESRGISRSNSRDSSAGPSRRDSSPNVRESVARESKSVGLSSLRFVVNDVDDIDLDDWTLSVPSWPSSPPHLSIDRTACAVNGKAESAEPEAGINNSSQIESPQRKRRGRPRKLILPASPTTESVASEFESPVEPRPKRERVVRKVVQNMKPWSFLQRPKKIAKKTETEADDEQTVATDDFPNDFPRCTTCAKPLTEQIWFNGRYFDYCQRPQDVQEYPPAHLIPSGYIPRKISTIPLPTLSKVPKSKPVETPLSPATETRHEARARNFRAQIEAETFFVESLRESAWAAQEAKEAAAKAAEEAKEEAKRQRLEAKRLRDEGKLKGSGVWSRYEYITEEELKRRQEEQNKVLSGTRRGGKFRDRRDDEEMKRLAEASLGVARTVPQEAAVPQQEGEEEVDGADIGDAEIESEPSDVILVGVEHVGGRGGVGVDEDEDEDEIKVAAASELLPVRSSKLVTVPSNTRPPRPPAGKQSDTRTTTPKGDMASKSNTIANLIGHRSSPSATVPGPSKRNSIKLSGASVIDLTSDAESSDISLRKRRGRPPGSGKRQKAAALKLAKDQAKKHGQADGSESSSPDVQFISRSIGVTVVQKKEASNEKEKYHYTNGNGSPLPVSSARTSMDSSRPHNWPSESSHSQFIEFSKKLDSAVATNRTAAASIRPDIPFLLSSRPDGMALGRPEFAIPPFKPRTSDDSAISSVEATDASLDFVGGAGFSSRSYSASAFMRGEDKGKEVTGRSTDGTRLILNVRNGQNAGSVVASGERSEKGKERQYVVDHRRVDLDQMGPEVQGMKRKRISDAASDTSSSPSNQHADKKKRTFFPSVISVVNLNKNPPIPSPKYSMSKS</sequence>